<dbReference type="NCBIfam" id="TIGR00840">
    <property type="entry name" value="b_cpa1"/>
    <property type="match status" value="1"/>
</dbReference>
<dbReference type="InterPro" id="IPR006153">
    <property type="entry name" value="Cation/H_exchanger_TM"/>
</dbReference>
<feature type="transmembrane region" description="Helical" evidence="11">
    <location>
        <begin position="362"/>
        <end position="380"/>
    </location>
</feature>
<evidence type="ECO:0000256" key="2">
    <source>
        <dbReference type="ARBA" id="ARBA00022448"/>
    </source>
</evidence>
<evidence type="ECO:0000256" key="5">
    <source>
        <dbReference type="ARBA" id="ARBA00023053"/>
    </source>
</evidence>
<keyword evidence="4 11" id="KW-1133">Transmembrane helix</keyword>
<feature type="transmembrane region" description="Helical" evidence="11">
    <location>
        <begin position="386"/>
        <end position="408"/>
    </location>
</feature>
<dbReference type="InterPro" id="IPR018422">
    <property type="entry name" value="Cation/H_exchanger_CPA1"/>
</dbReference>
<dbReference type="Pfam" id="PF00999">
    <property type="entry name" value="Na_H_Exchanger"/>
    <property type="match status" value="1"/>
</dbReference>
<dbReference type="GO" id="GO:0098719">
    <property type="term" value="P:sodium ion import across plasma membrane"/>
    <property type="evidence" value="ECO:0007669"/>
    <property type="project" value="TreeGrafter"/>
</dbReference>
<sequence>MAKTMTLNASSAHDNLSGDLSRLTAKNDTHDLLNGQGAAGGHGEEGGHGDEGGHHGVGERYPVIVVHWERVQTPFIICVWIMYACFGKLGFHLTPKLSHVFPESCMLVLLGIAIGTVLYFAHAATINPFTADVFFLYLIPPIVLDAGYFMPNRLFFDHLGTILVYAVLGTIWNSLTIGISMYAVGLTGIFGTSVPILHMFLFSSLISAVDPVAVLAVFEELHVDEVLYILVFGESLLNDAVTVVLYNMFAGYSTMGLENIQVVDIFSGIFSFILVSLGGTAIGIVWGFLTAFVTRFTSGVRVIEPIFVFVMAYLAYLNAEIFHLSGLLSITFCGITMKNYVEQNISDHSQTTIKHAMKMLASSSETVIFMFLGVSTVQSSHEWDTWFVMLTIIFCSVYRIMGVWLLTAMCNRYRVKKIEFVDKFILSYGGIRGAVAFALVLTIDPQQIPMQPIFLTATIAMVYFTVFLQGITIKPLTIMLGVKKAVERTLTMNERLHERAFDYITAGMEDVAGRHGNLLFRKKFKRLNHKYLTPFLVHKNNVMEPKFIETFSNIKMQEAINYMENNDSASNNTKSFSNLLRNAVTHPYLQKNNQGEWNLDVGELEYKTGMKDINDTKLHHLLSIDYIAKRRHQSLTYLRHAVKDDEWKTRNEAMHRNMYLYSRKFTSNIRKQSTRKRVENGEPVQPVGGDVGAPFRKIGSDIKLESDYMDHVMADNPAFVDDEGVVTYTRDMPSSSRKRASNTTVAEAILPWKRYHARDAPESARNVKRKFSVVPDGGGNVIQTMTEVSLPWKRTDDSDQPVQQTEFPAWASNKEYLLYHSPSNTLLGCLGKHESYPNIREIFGRRSSGGLSVTSHRDSSKDSLNFAKDKTSGTSIQDKFPSRNSLNESTLYTSSLLVPDLSLNMRRHSHTGEHSLLNTTIKEEEGRRDAVIEVIPDREQTRM</sequence>
<comment type="similarity">
    <text evidence="9">Belongs to the monovalent cation:proton antiporter 1 (CPA1) transporter (TC 2.A.36) family.</text>
</comment>
<feature type="region of interest" description="Disordered" evidence="10">
    <location>
        <begin position="848"/>
        <end position="882"/>
    </location>
</feature>
<feature type="region of interest" description="Disordered" evidence="10">
    <location>
        <begin position="671"/>
        <end position="692"/>
    </location>
</feature>
<feature type="compositionally biased region" description="Polar residues" evidence="10">
    <location>
        <begin position="872"/>
        <end position="882"/>
    </location>
</feature>
<keyword evidence="6 9" id="KW-0406">Ion transport</keyword>
<feature type="transmembrane region" description="Helical" evidence="11">
    <location>
        <begin position="71"/>
        <end position="91"/>
    </location>
</feature>
<keyword evidence="7 11" id="KW-0472">Membrane</keyword>
<evidence type="ECO:0000256" key="7">
    <source>
        <dbReference type="ARBA" id="ARBA00023136"/>
    </source>
</evidence>
<name>A0A0C5DNU5_CHEDE</name>
<keyword evidence="8 9" id="KW-0739">Sodium transport</keyword>
<feature type="compositionally biased region" description="Basic and acidic residues" evidence="10">
    <location>
        <begin position="42"/>
        <end position="53"/>
    </location>
</feature>
<keyword evidence="5" id="KW-0915">Sodium</keyword>
<comment type="subcellular location">
    <subcellularLocation>
        <location evidence="1">Membrane</location>
        <topology evidence="1">Multi-pass membrane protein</topology>
    </subcellularLocation>
</comment>
<feature type="transmembrane region" description="Helical" evidence="11">
    <location>
        <begin position="269"/>
        <end position="292"/>
    </location>
</feature>
<feature type="transmembrane region" description="Helical" evidence="11">
    <location>
        <begin position="162"/>
        <end position="184"/>
    </location>
</feature>
<evidence type="ECO:0000256" key="4">
    <source>
        <dbReference type="ARBA" id="ARBA00022989"/>
    </source>
</evidence>
<feature type="domain" description="Cation/H+ exchanger transmembrane" evidence="12">
    <location>
        <begin position="84"/>
        <end position="477"/>
    </location>
</feature>
<dbReference type="GO" id="GO:0015385">
    <property type="term" value="F:sodium:proton antiporter activity"/>
    <property type="evidence" value="ECO:0007669"/>
    <property type="project" value="InterPro"/>
</dbReference>
<feature type="compositionally biased region" description="Basic and acidic residues" evidence="10">
    <location>
        <begin position="855"/>
        <end position="871"/>
    </location>
</feature>
<dbReference type="GO" id="GO:0051453">
    <property type="term" value="P:regulation of intracellular pH"/>
    <property type="evidence" value="ECO:0007669"/>
    <property type="project" value="TreeGrafter"/>
</dbReference>
<protein>
    <recommendedName>
        <fullName evidence="9">Sodium/hydrogen exchanger</fullName>
    </recommendedName>
</protein>
<evidence type="ECO:0000256" key="8">
    <source>
        <dbReference type="ARBA" id="ARBA00023201"/>
    </source>
</evidence>
<evidence type="ECO:0000259" key="12">
    <source>
        <dbReference type="Pfam" id="PF00999"/>
    </source>
</evidence>
<dbReference type="Gene3D" id="6.10.140.1330">
    <property type="match status" value="1"/>
</dbReference>
<dbReference type="GO" id="GO:0005886">
    <property type="term" value="C:plasma membrane"/>
    <property type="evidence" value="ECO:0007669"/>
    <property type="project" value="TreeGrafter"/>
</dbReference>
<evidence type="ECO:0000256" key="3">
    <source>
        <dbReference type="ARBA" id="ARBA00022692"/>
    </source>
</evidence>
<organism evidence="13">
    <name type="scientific">Cherax destructor</name>
    <name type="common">Common yabby crayfish</name>
    <dbReference type="NCBI Taxonomy" id="6723"/>
    <lineage>
        <taxon>Eukaryota</taxon>
        <taxon>Metazoa</taxon>
        <taxon>Ecdysozoa</taxon>
        <taxon>Arthropoda</taxon>
        <taxon>Crustacea</taxon>
        <taxon>Multicrustacea</taxon>
        <taxon>Malacostraca</taxon>
        <taxon>Eumalacostraca</taxon>
        <taxon>Eucarida</taxon>
        <taxon>Decapoda</taxon>
        <taxon>Pleocyemata</taxon>
        <taxon>Astacidea</taxon>
        <taxon>Parastacoidea</taxon>
        <taxon>Parastacidae</taxon>
        <taxon>Cherax</taxon>
    </lineage>
</organism>
<dbReference type="PANTHER" id="PTHR10110">
    <property type="entry name" value="SODIUM/HYDROGEN EXCHANGER"/>
    <property type="match status" value="1"/>
</dbReference>
<feature type="region of interest" description="Disordered" evidence="10">
    <location>
        <begin position="34"/>
        <end position="53"/>
    </location>
</feature>
<proteinExistence type="evidence at transcript level"/>
<dbReference type="PRINTS" id="PR01084">
    <property type="entry name" value="NAHEXCHNGR"/>
</dbReference>
<evidence type="ECO:0000256" key="10">
    <source>
        <dbReference type="SAM" id="MobiDB-lite"/>
    </source>
</evidence>
<dbReference type="GO" id="GO:0015386">
    <property type="term" value="F:potassium:proton antiporter activity"/>
    <property type="evidence" value="ECO:0007669"/>
    <property type="project" value="TreeGrafter"/>
</dbReference>
<evidence type="ECO:0000256" key="11">
    <source>
        <dbReference type="SAM" id="Phobius"/>
    </source>
</evidence>
<evidence type="ECO:0000256" key="9">
    <source>
        <dbReference type="RuleBase" id="RU003722"/>
    </source>
</evidence>
<keyword evidence="3 9" id="KW-0812">Transmembrane</keyword>
<dbReference type="AlphaFoldDB" id="A0A0C5DNU5"/>
<evidence type="ECO:0000256" key="6">
    <source>
        <dbReference type="ARBA" id="ARBA00023065"/>
    </source>
</evidence>
<keyword evidence="2 9" id="KW-0813">Transport</keyword>
<accession>A0A0C5DNU5</accession>
<dbReference type="EMBL" id="KP299982">
    <property type="protein sequence ID" value="AJO70016.1"/>
    <property type="molecule type" value="mRNA"/>
</dbReference>
<evidence type="ECO:0000256" key="1">
    <source>
        <dbReference type="ARBA" id="ARBA00004141"/>
    </source>
</evidence>
<keyword evidence="9" id="KW-0050">Antiport</keyword>
<feature type="transmembrane region" description="Helical" evidence="11">
    <location>
        <begin position="133"/>
        <end position="150"/>
    </location>
</feature>
<evidence type="ECO:0000313" key="13">
    <source>
        <dbReference type="EMBL" id="AJO70016.1"/>
    </source>
</evidence>
<dbReference type="InterPro" id="IPR004709">
    <property type="entry name" value="NaH_exchanger"/>
</dbReference>
<feature type="transmembrane region" description="Helical" evidence="11">
    <location>
        <begin position="103"/>
        <end position="121"/>
    </location>
</feature>
<feature type="transmembrane region" description="Helical" evidence="11">
    <location>
        <begin position="453"/>
        <end position="473"/>
    </location>
</feature>
<reference evidence="13" key="1">
    <citation type="journal article" date="2015" name="Mar. Genomics">
        <title>Comparative analysis of gill transcriptomes of two freshwater crayfish, Cherax cainii and C. destructor.</title>
        <authorList>
            <person name="Ali M.Y."/>
            <person name="Pavasovic A."/>
            <person name="Amin S."/>
            <person name="Mather P.B."/>
            <person name="Prentis P.J."/>
        </authorList>
    </citation>
    <scope>NUCLEOTIDE SEQUENCE</scope>
</reference>
<dbReference type="PANTHER" id="PTHR10110:SF98">
    <property type="entry name" value="SODIUM_HYDROGEN EXCHANGER"/>
    <property type="match status" value="1"/>
</dbReference>
<feature type="transmembrane region" description="Helical" evidence="11">
    <location>
        <begin position="227"/>
        <end position="249"/>
    </location>
</feature>